<keyword evidence="5" id="KW-0808">Transferase</keyword>
<evidence type="ECO:0000256" key="2">
    <source>
        <dbReference type="ARBA" id="ARBA00022737"/>
    </source>
</evidence>
<feature type="compositionally biased region" description="Basic and acidic residues" evidence="3">
    <location>
        <begin position="606"/>
        <end position="617"/>
    </location>
</feature>
<protein>
    <submittedName>
        <fullName evidence="5">Probable serine/threonine-protein kinase DDB_G0278509 isoform X1</fullName>
    </submittedName>
</protein>
<evidence type="ECO:0000256" key="1">
    <source>
        <dbReference type="ARBA" id="ARBA00022614"/>
    </source>
</evidence>
<accession>A0A6P5FFL1</accession>
<dbReference type="AlphaFoldDB" id="A0A6P5FFL1"/>
<dbReference type="InterPro" id="IPR003591">
    <property type="entry name" value="Leu-rich_rpt_typical-subtyp"/>
</dbReference>
<dbReference type="RefSeq" id="XP_020092030.1">
    <property type="nucleotide sequence ID" value="XM_020236441.1"/>
</dbReference>
<dbReference type="PROSITE" id="PS51450">
    <property type="entry name" value="LRR"/>
    <property type="match status" value="4"/>
</dbReference>
<dbReference type="SUPFAM" id="SSF52075">
    <property type="entry name" value="Outer arm dynein light chain 1"/>
    <property type="match status" value="1"/>
</dbReference>
<dbReference type="GO" id="GO:0005737">
    <property type="term" value="C:cytoplasm"/>
    <property type="evidence" value="ECO:0007669"/>
    <property type="project" value="TreeGrafter"/>
</dbReference>
<keyword evidence="5" id="KW-0418">Kinase</keyword>
<proteinExistence type="predicted"/>
<dbReference type="Pfam" id="PF12799">
    <property type="entry name" value="LRR_4"/>
    <property type="match status" value="1"/>
</dbReference>
<reference evidence="5" key="2">
    <citation type="submission" date="2025-08" db="UniProtKB">
        <authorList>
            <consortium name="RefSeq"/>
        </authorList>
    </citation>
    <scope>IDENTIFICATION</scope>
    <source>
        <tissue evidence="5">Leaf</tissue>
    </source>
</reference>
<feature type="region of interest" description="Disordered" evidence="3">
    <location>
        <begin position="189"/>
        <end position="211"/>
    </location>
</feature>
<dbReference type="GeneID" id="109712704"/>
<dbReference type="FunFam" id="3.80.10.10:FF:000803">
    <property type="entry name" value="Predicted protein"/>
    <property type="match status" value="1"/>
</dbReference>
<feature type="region of interest" description="Disordered" evidence="3">
    <location>
        <begin position="585"/>
        <end position="617"/>
    </location>
</feature>
<evidence type="ECO:0000313" key="4">
    <source>
        <dbReference type="Proteomes" id="UP000515123"/>
    </source>
</evidence>
<keyword evidence="4" id="KW-1185">Reference proteome</keyword>
<keyword evidence="1" id="KW-0433">Leucine-rich repeat</keyword>
<reference evidence="4" key="1">
    <citation type="journal article" date="2015" name="Nat. Genet.">
        <title>The pineapple genome and the evolution of CAM photosynthesis.</title>
        <authorList>
            <person name="Ming R."/>
            <person name="VanBuren R."/>
            <person name="Wai C.M."/>
            <person name="Tang H."/>
            <person name="Schatz M.C."/>
            <person name="Bowers J.E."/>
            <person name="Lyons E."/>
            <person name="Wang M.L."/>
            <person name="Chen J."/>
            <person name="Biggers E."/>
            <person name="Zhang J."/>
            <person name="Huang L."/>
            <person name="Zhang L."/>
            <person name="Miao W."/>
            <person name="Zhang J."/>
            <person name="Ye Z."/>
            <person name="Miao C."/>
            <person name="Lin Z."/>
            <person name="Wang H."/>
            <person name="Zhou H."/>
            <person name="Yim W.C."/>
            <person name="Priest H.D."/>
            <person name="Zheng C."/>
            <person name="Woodhouse M."/>
            <person name="Edger P.P."/>
            <person name="Guyot R."/>
            <person name="Guo H.B."/>
            <person name="Guo H."/>
            <person name="Zheng G."/>
            <person name="Singh R."/>
            <person name="Sharma A."/>
            <person name="Min X."/>
            <person name="Zheng Y."/>
            <person name="Lee H."/>
            <person name="Gurtowski J."/>
            <person name="Sedlazeck F.J."/>
            <person name="Harkess A."/>
            <person name="McKain M.R."/>
            <person name="Liao Z."/>
            <person name="Fang J."/>
            <person name="Liu J."/>
            <person name="Zhang X."/>
            <person name="Zhang Q."/>
            <person name="Hu W."/>
            <person name="Qin Y."/>
            <person name="Wang K."/>
            <person name="Chen L.Y."/>
            <person name="Shirley N."/>
            <person name="Lin Y.R."/>
            <person name="Liu L.Y."/>
            <person name="Hernandez A.G."/>
            <person name="Wright C.L."/>
            <person name="Bulone V."/>
            <person name="Tuskan G.A."/>
            <person name="Heath K."/>
            <person name="Zee F."/>
            <person name="Moore P.H."/>
            <person name="Sunkar R."/>
            <person name="Leebens-Mack J.H."/>
            <person name="Mockler T."/>
            <person name="Bennetzen J.L."/>
            <person name="Freeling M."/>
            <person name="Sankoff D."/>
            <person name="Paterson A.H."/>
            <person name="Zhu X."/>
            <person name="Yang X."/>
            <person name="Smith J.A."/>
            <person name="Cushman J.C."/>
            <person name="Paull R.E."/>
            <person name="Yu Q."/>
        </authorList>
    </citation>
    <scope>NUCLEOTIDE SEQUENCE [LARGE SCALE GENOMIC DNA]</scope>
    <source>
        <strain evidence="4">cv. F153</strain>
    </source>
</reference>
<keyword evidence="2" id="KW-0677">Repeat</keyword>
<organism evidence="4 5">
    <name type="scientific">Ananas comosus</name>
    <name type="common">Pineapple</name>
    <name type="synonym">Ananas ananas</name>
    <dbReference type="NCBI Taxonomy" id="4615"/>
    <lineage>
        <taxon>Eukaryota</taxon>
        <taxon>Viridiplantae</taxon>
        <taxon>Streptophyta</taxon>
        <taxon>Embryophyta</taxon>
        <taxon>Tracheophyta</taxon>
        <taxon>Spermatophyta</taxon>
        <taxon>Magnoliopsida</taxon>
        <taxon>Liliopsida</taxon>
        <taxon>Poales</taxon>
        <taxon>Bromeliaceae</taxon>
        <taxon>Bromelioideae</taxon>
        <taxon>Ananas</taxon>
    </lineage>
</organism>
<feature type="region of interest" description="Disordered" evidence="3">
    <location>
        <begin position="32"/>
        <end position="59"/>
    </location>
</feature>
<dbReference type="InterPro" id="IPR001611">
    <property type="entry name" value="Leu-rich_rpt"/>
</dbReference>
<gene>
    <name evidence="5" type="primary">LOC109712704</name>
</gene>
<dbReference type="InterPro" id="IPR032675">
    <property type="entry name" value="LRR_dom_sf"/>
</dbReference>
<dbReference type="OrthoDB" id="1904536at2759"/>
<evidence type="ECO:0000256" key="3">
    <source>
        <dbReference type="SAM" id="MobiDB-lite"/>
    </source>
</evidence>
<evidence type="ECO:0000313" key="5">
    <source>
        <dbReference type="RefSeq" id="XP_020092030.1"/>
    </source>
</evidence>
<dbReference type="Gene3D" id="3.80.10.10">
    <property type="entry name" value="Ribonuclease Inhibitor"/>
    <property type="match status" value="2"/>
</dbReference>
<dbReference type="SMART" id="SM00369">
    <property type="entry name" value="LRR_TYP"/>
    <property type="match status" value="3"/>
</dbReference>
<dbReference type="Pfam" id="PF13855">
    <property type="entry name" value="LRR_8"/>
    <property type="match status" value="1"/>
</dbReference>
<sequence length="636" mass="70240">MVRFSCFSAPNHFHKSKKAIHQSRGDLHLAPQATSQDQPMKSATGFASSNQKSDENNPSNVCIQQHLSQSSHEDCWKSDDLNSYSCPDDKDFIDVAHLKKSQSLGNILEKERGYNNCDDATEEDDDADRRFSVHYSPDKNIKAVKVSFNVGNSSDDNHHEENYIADSVSITDPLHQESLFSIGRCVDHVDSEQPSSDTGPTIERSHSANSAQSLVPHARSFENLSSIGGANIDYLNDASFPHDMDGELNLYAKGSFTIVDDRHECNQSNTSGDNYCTGSGGVEFGQNLQFESFAQNLDELNPKEFNIKRIEEWISQIDIENDMIVEEQGESSSSASRRVSQVVAGVSATKHDSRSSLGMELAYNYISTLNAASSSAQMANLGLVAIPILSAFVGLRVLSLSGNSIVRITAGALPKGLHVLNLSKNNISAIEGLRELTRLRLLDLSYNRISRIGHGLASCCSLKELYLAGNKISEVEGLHRLLKLNVLDLRSNKISTSKGLGQLAANYSSLQAINLEGNPAQKNVGDEHLKKYLLSLLPHLEYYNKRPIKAGKEYSDRPSHRMKSSRPLECGGVRLDRKLTQRATIVSPSKLSKSRDVRRPPTGSKPSDHDRMHDRRRLLGVEISNPIRRIRSEGAL</sequence>
<dbReference type="SMART" id="SM00365">
    <property type="entry name" value="LRR_SD22"/>
    <property type="match status" value="4"/>
</dbReference>
<dbReference type="GO" id="GO:0016301">
    <property type="term" value="F:kinase activity"/>
    <property type="evidence" value="ECO:0007669"/>
    <property type="project" value="UniProtKB-KW"/>
</dbReference>
<dbReference type="PANTHER" id="PTHR15454:SF7">
    <property type="entry name" value="OS07G0106100 PROTEIN"/>
    <property type="match status" value="1"/>
</dbReference>
<dbReference type="Proteomes" id="UP000515123">
    <property type="component" value="Linkage group 7"/>
</dbReference>
<name>A0A6P5FFL1_ANACO</name>
<dbReference type="FunFam" id="3.80.10.10:FF:000200">
    <property type="entry name" value="Outer arm dynein light chain 1 protein"/>
    <property type="match status" value="1"/>
</dbReference>
<dbReference type="InterPro" id="IPR025875">
    <property type="entry name" value="Leu-rich_rpt_4"/>
</dbReference>
<dbReference type="PANTHER" id="PTHR15454">
    <property type="entry name" value="NISCHARIN RELATED"/>
    <property type="match status" value="1"/>
</dbReference>